<gene>
    <name evidence="4" type="ORF">MINT15_19000</name>
</gene>
<dbReference type="EMBL" id="JRZE01000003">
    <property type="protein sequence ID" value="KHF45018.1"/>
    <property type="molecule type" value="Genomic_DNA"/>
</dbReference>
<dbReference type="InterPro" id="IPR000873">
    <property type="entry name" value="AMP-dep_synth/lig_dom"/>
</dbReference>
<proteinExistence type="predicted"/>
<dbReference type="PROSITE" id="PS00455">
    <property type="entry name" value="AMP_BINDING"/>
    <property type="match status" value="1"/>
</dbReference>
<feature type="region of interest" description="Disordered" evidence="1">
    <location>
        <begin position="47"/>
        <end position="68"/>
    </location>
</feature>
<dbReference type="RefSeq" id="WP_012795819.1">
    <property type="nucleotide sequence ID" value="NZ_CALJZO010000033.1"/>
</dbReference>
<dbReference type="Proteomes" id="UP000030848">
    <property type="component" value="Unassembled WGS sequence"/>
</dbReference>
<comment type="caution">
    <text evidence="4">The sequence shown here is derived from an EMBL/GenBank/DDBJ whole genome shotgun (WGS) entry which is preliminary data.</text>
</comment>
<name>A0A837DDI3_9PSEU</name>
<dbReference type="Gene3D" id="3.30.300.30">
    <property type="match status" value="1"/>
</dbReference>
<organism evidence="4 5">
    <name type="scientific">Saccharomonospora viridis</name>
    <dbReference type="NCBI Taxonomy" id="1852"/>
    <lineage>
        <taxon>Bacteria</taxon>
        <taxon>Bacillati</taxon>
        <taxon>Actinomycetota</taxon>
        <taxon>Actinomycetes</taxon>
        <taxon>Pseudonocardiales</taxon>
        <taxon>Pseudonocardiaceae</taxon>
        <taxon>Saccharomonospora</taxon>
    </lineage>
</organism>
<evidence type="ECO:0000256" key="1">
    <source>
        <dbReference type="SAM" id="MobiDB-lite"/>
    </source>
</evidence>
<feature type="domain" description="AMP-binding enzyme C-terminal" evidence="3">
    <location>
        <begin position="294"/>
        <end position="369"/>
    </location>
</feature>
<reference evidence="4 5" key="1">
    <citation type="submission" date="2014-10" db="EMBL/GenBank/DDBJ databases">
        <title>Genome sequence of Micropolyspora internatus JCM3315.</title>
        <authorList>
            <person name="Shin S.-K."/>
            <person name="Yi H."/>
        </authorList>
    </citation>
    <scope>NUCLEOTIDE SEQUENCE [LARGE SCALE GENOMIC DNA]</scope>
    <source>
        <strain evidence="4 5">JCM 3315</strain>
    </source>
</reference>
<sequence>MRVVWSNGSEDSVAELARALLDALDGGPAVLPLDPRNPVAGDVRDAMRPDEPVEPGTAVIIPTSGSTGRPKGTLLSTQALLASARATHARLGGPGRWLLATPPVYIGGLQVLVRSHLAGTTPVVLDTSQGFRPEAFEEAAREVFSSPGPHYTALVPTQLARLLDAGGAGAEGFDAIVLGGAALPDELRRRAERAGVSVVPSYGMSETASGCVYDGVPLDGVAVRLGDKDRIEVSGAVLAHGYRLDPEQTATSFVDGWFRTNDIGRLSADGRLTVLGRIDDMINTGGVKVPARHVEDALTRQDGVAAACVVGLPDPEWGQLVAAVVVPASSAHPPSVDRLRDAVKADLGPAAAPKLIRTLDELPLIGPGKVDRSAVRRLLHDHVDHHDGDAEK</sequence>
<dbReference type="Gene3D" id="3.40.50.12780">
    <property type="entry name" value="N-terminal domain of ligase-like"/>
    <property type="match status" value="1"/>
</dbReference>
<protein>
    <submittedName>
        <fullName evidence="4">AMP-dependent synthetase</fullName>
    </submittedName>
</protein>
<accession>A0A837DDI3</accession>
<dbReference type="InterPro" id="IPR042099">
    <property type="entry name" value="ANL_N_sf"/>
</dbReference>
<dbReference type="SUPFAM" id="SSF56801">
    <property type="entry name" value="Acetyl-CoA synthetase-like"/>
    <property type="match status" value="1"/>
</dbReference>
<dbReference type="OrthoDB" id="9803968at2"/>
<evidence type="ECO:0000259" key="2">
    <source>
        <dbReference type="Pfam" id="PF00501"/>
    </source>
</evidence>
<dbReference type="InterPro" id="IPR050237">
    <property type="entry name" value="ATP-dep_AMP-bd_enzyme"/>
</dbReference>
<dbReference type="AlphaFoldDB" id="A0A837DDI3"/>
<dbReference type="Pfam" id="PF13193">
    <property type="entry name" value="AMP-binding_C"/>
    <property type="match status" value="1"/>
</dbReference>
<evidence type="ECO:0000259" key="3">
    <source>
        <dbReference type="Pfam" id="PF13193"/>
    </source>
</evidence>
<dbReference type="NCBIfam" id="NF005877">
    <property type="entry name" value="PRK07824.1"/>
    <property type="match status" value="1"/>
</dbReference>
<dbReference type="PANTHER" id="PTHR43767">
    <property type="entry name" value="LONG-CHAIN-FATTY-ACID--COA LIGASE"/>
    <property type="match status" value="1"/>
</dbReference>
<dbReference type="GO" id="GO:0016878">
    <property type="term" value="F:acid-thiol ligase activity"/>
    <property type="evidence" value="ECO:0007669"/>
    <property type="project" value="UniProtKB-ARBA"/>
</dbReference>
<feature type="domain" description="AMP-dependent synthetase/ligase" evidence="2">
    <location>
        <begin position="47"/>
        <end position="217"/>
    </location>
</feature>
<dbReference type="OMA" id="IHTWETL"/>
<evidence type="ECO:0000313" key="5">
    <source>
        <dbReference type="Proteomes" id="UP000030848"/>
    </source>
</evidence>
<dbReference type="InterPro" id="IPR020845">
    <property type="entry name" value="AMP-binding_CS"/>
</dbReference>
<dbReference type="Pfam" id="PF00501">
    <property type="entry name" value="AMP-binding"/>
    <property type="match status" value="1"/>
</dbReference>
<evidence type="ECO:0000313" key="4">
    <source>
        <dbReference type="EMBL" id="KHF45018.1"/>
    </source>
</evidence>
<dbReference type="InterPro" id="IPR025110">
    <property type="entry name" value="AMP-bd_C"/>
</dbReference>
<dbReference type="InterPro" id="IPR045851">
    <property type="entry name" value="AMP-bd_C_sf"/>
</dbReference>
<dbReference type="PANTHER" id="PTHR43767:SF1">
    <property type="entry name" value="NONRIBOSOMAL PEPTIDE SYNTHASE PES1 (EUROFUNG)-RELATED"/>
    <property type="match status" value="1"/>
</dbReference>